<dbReference type="PATRIC" id="fig|1238180.3.peg.38"/>
<dbReference type="AlphaFoldDB" id="M2PZI4"/>
<sequence>MFARGPDRARRGGPGRVTRGPGRGEDAGGHRFRTTATSLARPYGSTSSAGFSSVHFE</sequence>
<name>M2PZI4_9PSEU</name>
<feature type="compositionally biased region" description="Polar residues" evidence="1">
    <location>
        <begin position="34"/>
        <end position="51"/>
    </location>
</feature>
<feature type="compositionally biased region" description="Basic and acidic residues" evidence="1">
    <location>
        <begin position="1"/>
        <end position="10"/>
    </location>
</feature>
<protein>
    <submittedName>
        <fullName evidence="2">Uncharacterized protein</fullName>
    </submittedName>
</protein>
<proteinExistence type="predicted"/>
<reference evidence="2 3" key="1">
    <citation type="submission" date="2012-10" db="EMBL/GenBank/DDBJ databases">
        <title>Genome assembly of Amycolatopsis azurea DSM 43854.</title>
        <authorList>
            <person name="Khatri I."/>
            <person name="Kaur I."/>
            <person name="Subramanian S."/>
            <person name="Mayilraj S."/>
        </authorList>
    </citation>
    <scope>NUCLEOTIDE SEQUENCE [LARGE SCALE GENOMIC DNA]</scope>
    <source>
        <strain evidence="2 3">DSM 43854</strain>
    </source>
</reference>
<accession>M2PZI4</accession>
<organism evidence="2 3">
    <name type="scientific">Amycolatopsis azurea DSM 43854</name>
    <dbReference type="NCBI Taxonomy" id="1238180"/>
    <lineage>
        <taxon>Bacteria</taxon>
        <taxon>Bacillati</taxon>
        <taxon>Actinomycetota</taxon>
        <taxon>Actinomycetes</taxon>
        <taxon>Pseudonocardiales</taxon>
        <taxon>Pseudonocardiaceae</taxon>
        <taxon>Amycolatopsis</taxon>
    </lineage>
</organism>
<dbReference type="EMBL" id="ANMG01000001">
    <property type="protein sequence ID" value="EMD30053.1"/>
    <property type="molecule type" value="Genomic_DNA"/>
</dbReference>
<comment type="caution">
    <text evidence="2">The sequence shown here is derived from an EMBL/GenBank/DDBJ whole genome shotgun (WGS) entry which is preliminary data.</text>
</comment>
<feature type="region of interest" description="Disordered" evidence="1">
    <location>
        <begin position="1"/>
        <end position="57"/>
    </location>
</feature>
<evidence type="ECO:0000256" key="1">
    <source>
        <dbReference type="SAM" id="MobiDB-lite"/>
    </source>
</evidence>
<evidence type="ECO:0000313" key="3">
    <source>
        <dbReference type="Proteomes" id="UP000014137"/>
    </source>
</evidence>
<dbReference type="Proteomes" id="UP000014137">
    <property type="component" value="Unassembled WGS sequence"/>
</dbReference>
<evidence type="ECO:0000313" key="2">
    <source>
        <dbReference type="EMBL" id="EMD30053.1"/>
    </source>
</evidence>
<gene>
    <name evidence="2" type="ORF">C791_0038</name>
</gene>